<protein>
    <submittedName>
        <fullName evidence="1">Uncharacterized protein</fullName>
    </submittedName>
</protein>
<name>A0A501QGN5_9FLAO</name>
<evidence type="ECO:0000313" key="1">
    <source>
        <dbReference type="EMBL" id="TPD71271.1"/>
    </source>
</evidence>
<dbReference type="RefSeq" id="WP_139999511.1">
    <property type="nucleotide sequence ID" value="NZ_VFJE01000051.1"/>
</dbReference>
<dbReference type="Proteomes" id="UP000319175">
    <property type="component" value="Unassembled WGS sequence"/>
</dbReference>
<reference evidence="1 2" key="1">
    <citation type="submission" date="2019-06" db="EMBL/GenBank/DDBJ databases">
        <title>Flavobacterium sp. MaA-Y11 from geoumgang.</title>
        <authorList>
            <person name="Jeong S."/>
        </authorList>
    </citation>
    <scope>NUCLEOTIDE SEQUENCE [LARGE SCALE GENOMIC DNA]</scope>
    <source>
        <strain evidence="1 2">MaA-Y11</strain>
    </source>
</reference>
<evidence type="ECO:0000313" key="2">
    <source>
        <dbReference type="Proteomes" id="UP000319175"/>
    </source>
</evidence>
<comment type="caution">
    <text evidence="1">The sequence shown here is derived from an EMBL/GenBank/DDBJ whole genome shotgun (WGS) entry which is preliminary data.</text>
</comment>
<accession>A0A501QGN5</accession>
<dbReference type="EMBL" id="VFJE01000051">
    <property type="protein sequence ID" value="TPD71271.1"/>
    <property type="molecule type" value="Genomic_DNA"/>
</dbReference>
<sequence length="249" mass="29321">MIQRKLIEPEEYKRLQVRAKKISLALMKKEDKNYAKVTFPIQNYRKVSIDNQDFYYAGTNIFLGIIEEVLFEAKRQFPKNFGNGNAVSVVHALNKTRFLHSRLKDAIRIYGNENFIWVYDNLDDGEENKILRLDLYRKIDKIPRKKRKWTFTGGLFHALKHFSMNGKPLSTGTDINDVINPEHVIYLITKAFFTEVGTFDKKGETCMVFMNLDSKYNLKFIFYYEKVTSVYFIKTIYKEKKTTASSRLA</sequence>
<keyword evidence="2" id="KW-1185">Reference proteome</keyword>
<dbReference type="OrthoDB" id="1448182at2"/>
<gene>
    <name evidence="1" type="ORF">FJA49_05055</name>
</gene>
<organism evidence="1 2">
    <name type="scientific">Flavobacterium microcysteis</name>
    <dbReference type="NCBI Taxonomy" id="2596891"/>
    <lineage>
        <taxon>Bacteria</taxon>
        <taxon>Pseudomonadati</taxon>
        <taxon>Bacteroidota</taxon>
        <taxon>Flavobacteriia</taxon>
        <taxon>Flavobacteriales</taxon>
        <taxon>Flavobacteriaceae</taxon>
        <taxon>Flavobacterium</taxon>
    </lineage>
</organism>
<proteinExistence type="predicted"/>
<dbReference type="AlphaFoldDB" id="A0A501QGN5"/>